<name>A0AAW9Q5S0_9BURK</name>
<protein>
    <submittedName>
        <fullName evidence="2">Transporter substrate-binding domain-containing protein</fullName>
    </submittedName>
</protein>
<dbReference type="PANTHER" id="PTHR38834:SF3">
    <property type="entry name" value="SOLUTE-BINDING PROTEIN FAMILY 3_N-TERMINAL DOMAIN-CONTAINING PROTEIN"/>
    <property type="match status" value="1"/>
</dbReference>
<dbReference type="SUPFAM" id="SSF53850">
    <property type="entry name" value="Periplasmic binding protein-like II"/>
    <property type="match status" value="1"/>
</dbReference>
<dbReference type="Gene3D" id="3.40.190.10">
    <property type="entry name" value="Periplasmic binding protein-like II"/>
    <property type="match status" value="2"/>
</dbReference>
<evidence type="ECO:0000313" key="2">
    <source>
        <dbReference type="EMBL" id="MEF7615161.1"/>
    </source>
</evidence>
<dbReference type="AlphaFoldDB" id="A0AAW9Q5S0"/>
<feature type="signal peptide" evidence="1">
    <location>
        <begin position="1"/>
        <end position="25"/>
    </location>
</feature>
<evidence type="ECO:0000256" key="1">
    <source>
        <dbReference type="SAM" id="SignalP"/>
    </source>
</evidence>
<comment type="caution">
    <text evidence="2">The sequence shown here is derived from an EMBL/GenBank/DDBJ whole genome shotgun (WGS) entry which is preliminary data.</text>
</comment>
<keyword evidence="3" id="KW-1185">Reference proteome</keyword>
<dbReference type="EMBL" id="JAZIBG010000028">
    <property type="protein sequence ID" value="MEF7615161.1"/>
    <property type="molecule type" value="Genomic_DNA"/>
</dbReference>
<dbReference type="Proteomes" id="UP001336250">
    <property type="component" value="Unassembled WGS sequence"/>
</dbReference>
<evidence type="ECO:0000313" key="3">
    <source>
        <dbReference type="Proteomes" id="UP001336250"/>
    </source>
</evidence>
<accession>A0AAW9Q5S0</accession>
<dbReference type="PANTHER" id="PTHR38834">
    <property type="entry name" value="PERIPLASMIC SUBSTRATE BINDING PROTEIN FAMILY 3"/>
    <property type="match status" value="1"/>
</dbReference>
<gene>
    <name evidence="2" type="ORF">V4F39_14665</name>
</gene>
<dbReference type="RefSeq" id="WP_332290286.1">
    <property type="nucleotide sequence ID" value="NZ_JAZIBG010000028.1"/>
</dbReference>
<keyword evidence="1" id="KW-0732">Signal</keyword>
<proteinExistence type="predicted"/>
<reference evidence="2 3" key="1">
    <citation type="submission" date="2024-02" db="EMBL/GenBank/DDBJ databases">
        <title>Genome sequence of Aquincola sp. MAHUQ-54.</title>
        <authorList>
            <person name="Huq M.A."/>
        </authorList>
    </citation>
    <scope>NUCLEOTIDE SEQUENCE [LARGE SCALE GENOMIC DNA]</scope>
    <source>
        <strain evidence="2 3">MAHUQ-54</strain>
    </source>
</reference>
<sequence>MQTATVLCSALVLAAGCQAPGAAQAQTIHAVTEATAYARLEGGQVKGPAPRIVEAVLREAGFRDHRMSLYPWARAYDMALHEPDVLIFLLARTPEREKQFQWVGEFRQVAYHFYKLKERTDVRVDTLDDAKHYTIGVSRDDVRHQYLRAKGFPKLVVSPSNLDSFRSLLQGQVQLLPISDDNAAGLCAQTGFDCTRLERAFTLDDLTVGLYLAFSASTPDSHVQRTRRAFERVRASGLVRRLMQPPR</sequence>
<organism evidence="2 3">
    <name type="scientific">Aquincola agrisoli</name>
    <dbReference type="NCBI Taxonomy" id="3119538"/>
    <lineage>
        <taxon>Bacteria</taxon>
        <taxon>Pseudomonadati</taxon>
        <taxon>Pseudomonadota</taxon>
        <taxon>Betaproteobacteria</taxon>
        <taxon>Burkholderiales</taxon>
        <taxon>Sphaerotilaceae</taxon>
        <taxon>Aquincola</taxon>
    </lineage>
</organism>
<feature type="chain" id="PRO_5043544341" evidence="1">
    <location>
        <begin position="26"/>
        <end position="247"/>
    </location>
</feature>